<dbReference type="KEGG" id="ngr:NAEGRDRAFT_5285"/>
<dbReference type="EMBL" id="GG738872">
    <property type="protein sequence ID" value="EFC43748.1"/>
    <property type="molecule type" value="Genomic_DNA"/>
</dbReference>
<evidence type="ECO:0000313" key="3">
    <source>
        <dbReference type="EMBL" id="EFC43748.1"/>
    </source>
</evidence>
<dbReference type="PANTHER" id="PTHR43228:SF1">
    <property type="entry name" value="TWO-COMPONENT RESPONSE REGULATOR ARR22"/>
    <property type="match status" value="1"/>
</dbReference>
<dbReference type="CDD" id="cd17546">
    <property type="entry name" value="REC_hyHK_CKI1_RcsC-like"/>
    <property type="match status" value="1"/>
</dbReference>
<dbReference type="STRING" id="5762.D2VHX0"/>
<accession>D2VHX0</accession>
<dbReference type="GeneID" id="8847643"/>
<proteinExistence type="predicted"/>
<protein>
    <submittedName>
        <fullName evidence="3">Predicted protein</fullName>
    </submittedName>
</protein>
<dbReference type="RefSeq" id="XP_002676492.1">
    <property type="nucleotide sequence ID" value="XM_002676446.1"/>
</dbReference>
<feature type="non-terminal residue" evidence="3">
    <location>
        <position position="74"/>
    </location>
</feature>
<evidence type="ECO:0000313" key="4">
    <source>
        <dbReference type="Proteomes" id="UP000006671"/>
    </source>
</evidence>
<dbReference type="Proteomes" id="UP000006671">
    <property type="component" value="Unassembled WGS sequence"/>
</dbReference>
<dbReference type="VEuPathDB" id="AmoebaDB:NAEGRDRAFT_5285"/>
<feature type="non-terminal residue" evidence="3">
    <location>
        <position position="1"/>
    </location>
</feature>
<dbReference type="GO" id="GO:0000160">
    <property type="term" value="P:phosphorelay signal transduction system"/>
    <property type="evidence" value="ECO:0007669"/>
    <property type="project" value="InterPro"/>
</dbReference>
<dbReference type="PROSITE" id="PS50110">
    <property type="entry name" value="RESPONSE_REGULATORY"/>
    <property type="match status" value="1"/>
</dbReference>
<name>D2VHX0_NAEGR</name>
<dbReference type="OrthoDB" id="60033at2759"/>
<keyword evidence="1" id="KW-0597">Phosphoprotein</keyword>
<dbReference type="Gene3D" id="3.40.50.2300">
    <property type="match status" value="1"/>
</dbReference>
<evidence type="ECO:0000259" key="2">
    <source>
        <dbReference type="PROSITE" id="PS50110"/>
    </source>
</evidence>
<feature type="domain" description="Response regulatory" evidence="2">
    <location>
        <begin position="1"/>
        <end position="74"/>
    </location>
</feature>
<sequence>RALVVDDNEIIRNIVKNILKSCSCEEAENGLEALKMCETFQFDFIILDVIMPVMNGLETTRILRREKKITTPII</sequence>
<feature type="modified residue" description="4-aspartylphosphate" evidence="1">
    <location>
        <position position="48"/>
    </location>
</feature>
<organism evidence="4">
    <name type="scientific">Naegleria gruberi</name>
    <name type="common">Amoeba</name>
    <dbReference type="NCBI Taxonomy" id="5762"/>
    <lineage>
        <taxon>Eukaryota</taxon>
        <taxon>Discoba</taxon>
        <taxon>Heterolobosea</taxon>
        <taxon>Tetramitia</taxon>
        <taxon>Eutetramitia</taxon>
        <taxon>Vahlkampfiidae</taxon>
        <taxon>Naegleria</taxon>
    </lineage>
</organism>
<keyword evidence="4" id="KW-1185">Reference proteome</keyword>
<dbReference type="InterPro" id="IPR011006">
    <property type="entry name" value="CheY-like_superfamily"/>
</dbReference>
<reference evidence="3 4" key="1">
    <citation type="journal article" date="2010" name="Cell">
        <title>The genome of Naegleria gruberi illuminates early eukaryotic versatility.</title>
        <authorList>
            <person name="Fritz-Laylin L.K."/>
            <person name="Prochnik S.E."/>
            <person name="Ginger M.L."/>
            <person name="Dacks J.B."/>
            <person name="Carpenter M.L."/>
            <person name="Field M.C."/>
            <person name="Kuo A."/>
            <person name="Paredez A."/>
            <person name="Chapman J."/>
            <person name="Pham J."/>
            <person name="Shu S."/>
            <person name="Neupane R."/>
            <person name="Cipriano M."/>
            <person name="Mancuso J."/>
            <person name="Tu H."/>
            <person name="Salamov A."/>
            <person name="Lindquist E."/>
            <person name="Shapiro H."/>
            <person name="Lucas S."/>
            <person name="Grigoriev I.V."/>
            <person name="Cande W.Z."/>
            <person name="Fulton C."/>
            <person name="Rokhsar D.S."/>
            <person name="Dawson S.C."/>
        </authorList>
    </citation>
    <scope>NUCLEOTIDE SEQUENCE [LARGE SCALE GENOMIC DNA]</scope>
    <source>
        <strain evidence="3 4">NEG-M</strain>
    </source>
</reference>
<dbReference type="InParanoid" id="D2VHX0"/>
<evidence type="ECO:0000256" key="1">
    <source>
        <dbReference type="PROSITE-ProRule" id="PRU00169"/>
    </source>
</evidence>
<dbReference type="PANTHER" id="PTHR43228">
    <property type="entry name" value="TWO-COMPONENT RESPONSE REGULATOR"/>
    <property type="match status" value="1"/>
</dbReference>
<dbReference type="Pfam" id="PF00072">
    <property type="entry name" value="Response_reg"/>
    <property type="match status" value="1"/>
</dbReference>
<dbReference type="AlphaFoldDB" id="D2VHX0"/>
<dbReference type="InterPro" id="IPR052048">
    <property type="entry name" value="ST_Response_Regulator"/>
</dbReference>
<dbReference type="SUPFAM" id="SSF52172">
    <property type="entry name" value="CheY-like"/>
    <property type="match status" value="1"/>
</dbReference>
<dbReference type="InterPro" id="IPR001789">
    <property type="entry name" value="Sig_transdc_resp-reg_receiver"/>
</dbReference>
<gene>
    <name evidence="3" type="ORF">NAEGRDRAFT_5285</name>
</gene>